<evidence type="ECO:0000313" key="2">
    <source>
        <dbReference type="Proteomes" id="UP000577419"/>
    </source>
</evidence>
<sequence length="232" mass="26735">MLRTTRRKFITNTVKVAGLGAVLYGGLRFRRFLKKRKMDRGFIAGQEIFIEKGVKPIEAENLATVFEFAAGIDKKLKDWYSTHKSTIAVVIDIEKMLSDASTIPPKHRKQWEQDLKKHKAKTLIGGDEERIIVIDNDALKNSAMAFNVVTRQLYTLQMAGEARKKGILTDQIYYEIIPKIAEKKTQTLFKIYEIALAETLKKNPENKMYQEMYRDLEAIRKNRKPVGGTPWI</sequence>
<dbReference type="AlphaFoldDB" id="A0A7J4IQV8"/>
<proteinExistence type="predicted"/>
<dbReference type="EMBL" id="DUFG01000003">
    <property type="protein sequence ID" value="HIH07812.1"/>
    <property type="molecule type" value="Genomic_DNA"/>
</dbReference>
<reference evidence="2" key="1">
    <citation type="journal article" date="2020" name="bioRxiv">
        <title>A rank-normalized archaeal taxonomy based on genome phylogeny resolves widespread incomplete and uneven classifications.</title>
        <authorList>
            <person name="Rinke C."/>
            <person name="Chuvochina M."/>
            <person name="Mussig A.J."/>
            <person name="Chaumeil P.-A."/>
            <person name="Waite D.W."/>
            <person name="Whitman W.B."/>
            <person name="Parks D.H."/>
            <person name="Hugenholtz P."/>
        </authorList>
    </citation>
    <scope>NUCLEOTIDE SEQUENCE [LARGE SCALE GENOMIC DNA]</scope>
</reference>
<dbReference type="Proteomes" id="UP000577419">
    <property type="component" value="Unassembled WGS sequence"/>
</dbReference>
<evidence type="ECO:0000313" key="1">
    <source>
        <dbReference type="EMBL" id="HIH07812.1"/>
    </source>
</evidence>
<accession>A0A7J4IQV8</accession>
<gene>
    <name evidence="1" type="ORF">HA237_00410</name>
</gene>
<protein>
    <submittedName>
        <fullName evidence="1">Uncharacterized protein</fullName>
    </submittedName>
</protein>
<comment type="caution">
    <text evidence="1">The sequence shown here is derived from an EMBL/GenBank/DDBJ whole genome shotgun (WGS) entry which is preliminary data.</text>
</comment>
<name>A0A7J4IQV8_9ARCH</name>
<organism evidence="1 2">
    <name type="scientific">Candidatus Iainarchaeum sp</name>
    <dbReference type="NCBI Taxonomy" id="3101447"/>
    <lineage>
        <taxon>Archaea</taxon>
        <taxon>Candidatus Iainarchaeota</taxon>
        <taxon>Candidatus Iainarchaeia</taxon>
        <taxon>Candidatus Iainarchaeales</taxon>
        <taxon>Candidatus Iainarchaeaceae</taxon>
        <taxon>Candidatus Iainarchaeum</taxon>
    </lineage>
</organism>